<dbReference type="AlphaFoldDB" id="A0A399ELR0"/>
<keyword evidence="10" id="KW-0472">Membrane</keyword>
<name>A0A399ELR0_9DEIN</name>
<dbReference type="InterPro" id="IPR045584">
    <property type="entry name" value="Pilin-like"/>
</dbReference>
<comment type="caution">
    <text evidence="13">The sequence shown here is derived from an EMBL/GenBank/DDBJ whole genome shotgun (WGS) entry which is preliminary data.</text>
</comment>
<sequence length="158" mass="16617">MSKSRQGFTLIEALIVLAILGILLSLMAGSLRSDRIAVNQAAQGLAANVTRARLEAIKNNTYAGLSVNTSQKSYMVWVDTNGNAAFDPGTDRVLQQVVLGQGELAQVTMGSGTTLTGIVFDSRGIPQDQLGGTVVLTNQSNTHSKTIAVNTQGRASIQ</sequence>
<feature type="domain" description="General secretion pathway GspH" evidence="12">
    <location>
        <begin position="41"/>
        <end position="153"/>
    </location>
</feature>
<organism evidence="13 14">
    <name type="scientific">Calidithermus roseus</name>
    <dbReference type="NCBI Taxonomy" id="1644118"/>
    <lineage>
        <taxon>Bacteria</taxon>
        <taxon>Thermotogati</taxon>
        <taxon>Deinococcota</taxon>
        <taxon>Deinococci</taxon>
        <taxon>Thermales</taxon>
        <taxon>Thermaceae</taxon>
        <taxon>Calidithermus</taxon>
    </lineage>
</organism>
<gene>
    <name evidence="13" type="ORF">Mrose_02463</name>
</gene>
<dbReference type="GO" id="GO:0009279">
    <property type="term" value="C:cell outer membrane"/>
    <property type="evidence" value="ECO:0007669"/>
    <property type="project" value="UniProtKB-SubCell"/>
</dbReference>
<dbReference type="RefSeq" id="WP_119278703.1">
    <property type="nucleotide sequence ID" value="NZ_QWLA01000050.1"/>
</dbReference>
<evidence type="ECO:0000256" key="3">
    <source>
        <dbReference type="ARBA" id="ARBA00004418"/>
    </source>
</evidence>
<dbReference type="PROSITE" id="PS00409">
    <property type="entry name" value="PROKAR_NTER_METHYL"/>
    <property type="match status" value="1"/>
</dbReference>
<keyword evidence="14" id="KW-1185">Reference proteome</keyword>
<evidence type="ECO:0000256" key="2">
    <source>
        <dbReference type="ARBA" id="ARBA00004377"/>
    </source>
</evidence>
<evidence type="ECO:0000313" key="14">
    <source>
        <dbReference type="Proteomes" id="UP000265341"/>
    </source>
</evidence>
<dbReference type="Gene3D" id="3.55.40.10">
    <property type="entry name" value="minor pseudopilin epsh domain"/>
    <property type="match status" value="1"/>
</dbReference>
<evidence type="ECO:0000256" key="11">
    <source>
        <dbReference type="ARBA" id="ARBA00023237"/>
    </source>
</evidence>
<evidence type="ECO:0000256" key="9">
    <source>
        <dbReference type="ARBA" id="ARBA00022989"/>
    </source>
</evidence>
<proteinExistence type="predicted"/>
<evidence type="ECO:0000256" key="7">
    <source>
        <dbReference type="ARBA" id="ARBA00022692"/>
    </source>
</evidence>
<dbReference type="NCBIfam" id="TIGR02532">
    <property type="entry name" value="IV_pilin_GFxxxE"/>
    <property type="match status" value="1"/>
</dbReference>
<evidence type="ECO:0000313" key="13">
    <source>
        <dbReference type="EMBL" id="RIH84898.1"/>
    </source>
</evidence>
<reference evidence="13 14" key="1">
    <citation type="submission" date="2018-08" db="EMBL/GenBank/DDBJ databases">
        <title>Meiothermus roseus NBRC 110900 genome sequencing project.</title>
        <authorList>
            <person name="Da Costa M.S."/>
            <person name="Albuquerque L."/>
            <person name="Raposo P."/>
            <person name="Froufe H.J.C."/>
            <person name="Barroso C.S."/>
            <person name="Egas C."/>
        </authorList>
    </citation>
    <scope>NUCLEOTIDE SEQUENCE [LARGE SCALE GENOMIC DNA]</scope>
    <source>
        <strain evidence="13 14">NBRC 110900</strain>
    </source>
</reference>
<dbReference type="Proteomes" id="UP000265341">
    <property type="component" value="Unassembled WGS sequence"/>
</dbReference>
<dbReference type="EMBL" id="QWLA01000050">
    <property type="protein sequence ID" value="RIH84898.1"/>
    <property type="molecule type" value="Genomic_DNA"/>
</dbReference>
<evidence type="ECO:0000256" key="4">
    <source>
        <dbReference type="ARBA" id="ARBA00022475"/>
    </source>
</evidence>
<dbReference type="GO" id="GO:0015628">
    <property type="term" value="P:protein secretion by the type II secretion system"/>
    <property type="evidence" value="ECO:0007669"/>
    <property type="project" value="InterPro"/>
</dbReference>
<evidence type="ECO:0000256" key="10">
    <source>
        <dbReference type="ARBA" id="ARBA00023136"/>
    </source>
</evidence>
<accession>A0A399ELR0</accession>
<keyword evidence="5" id="KW-0488">Methylation</keyword>
<dbReference type="InterPro" id="IPR012902">
    <property type="entry name" value="N_methyl_site"/>
</dbReference>
<keyword evidence="11" id="KW-0998">Cell outer membrane</keyword>
<dbReference type="GO" id="GO:0042597">
    <property type="term" value="C:periplasmic space"/>
    <property type="evidence" value="ECO:0007669"/>
    <property type="project" value="UniProtKB-SubCell"/>
</dbReference>
<evidence type="ECO:0000256" key="6">
    <source>
        <dbReference type="ARBA" id="ARBA00022519"/>
    </source>
</evidence>
<dbReference type="OrthoDB" id="26110at2"/>
<dbReference type="Pfam" id="PF07963">
    <property type="entry name" value="N_methyl"/>
    <property type="match status" value="1"/>
</dbReference>
<keyword evidence="4" id="KW-1003">Cell membrane</keyword>
<evidence type="ECO:0000256" key="1">
    <source>
        <dbReference type="ARBA" id="ARBA00004203"/>
    </source>
</evidence>
<keyword evidence="7" id="KW-0812">Transmembrane</keyword>
<keyword evidence="9" id="KW-1133">Transmembrane helix</keyword>
<dbReference type="GO" id="GO:0005886">
    <property type="term" value="C:plasma membrane"/>
    <property type="evidence" value="ECO:0007669"/>
    <property type="project" value="UniProtKB-SubCell"/>
</dbReference>
<evidence type="ECO:0000259" key="12">
    <source>
        <dbReference type="Pfam" id="PF12019"/>
    </source>
</evidence>
<comment type="subcellular location">
    <subcellularLocation>
        <location evidence="2">Cell inner membrane</location>
        <topology evidence="2">Single-pass membrane protein</topology>
    </subcellularLocation>
    <subcellularLocation>
        <location evidence="1">Cell outer membrane</location>
        <topology evidence="1">Single-pass membrane protein</topology>
    </subcellularLocation>
    <subcellularLocation>
        <location evidence="3">Periplasm</location>
    </subcellularLocation>
</comment>
<evidence type="ECO:0000256" key="8">
    <source>
        <dbReference type="ARBA" id="ARBA00022764"/>
    </source>
</evidence>
<keyword evidence="8" id="KW-0574">Periplasm</keyword>
<evidence type="ECO:0000256" key="5">
    <source>
        <dbReference type="ARBA" id="ARBA00022481"/>
    </source>
</evidence>
<dbReference type="Pfam" id="PF12019">
    <property type="entry name" value="GspH"/>
    <property type="match status" value="1"/>
</dbReference>
<dbReference type="SUPFAM" id="SSF54523">
    <property type="entry name" value="Pili subunits"/>
    <property type="match status" value="1"/>
</dbReference>
<dbReference type="InterPro" id="IPR022346">
    <property type="entry name" value="T2SS_GspH"/>
</dbReference>
<keyword evidence="6" id="KW-0997">Cell inner membrane</keyword>
<dbReference type="GO" id="GO:0015627">
    <property type="term" value="C:type II protein secretion system complex"/>
    <property type="evidence" value="ECO:0007669"/>
    <property type="project" value="InterPro"/>
</dbReference>
<protein>
    <submittedName>
        <fullName evidence="13">Type II secretion system protein H</fullName>
    </submittedName>
</protein>